<evidence type="ECO:0000256" key="1">
    <source>
        <dbReference type="SAM" id="SignalP"/>
    </source>
</evidence>
<reference evidence="2" key="2">
    <citation type="submission" date="2005-04" db="EMBL/GenBank/DDBJ databases">
        <authorList>
            <person name="Buell C.R."/>
            <person name="Wing R.A."/>
            <person name="McCombie W.A."/>
            <person name="Ouyang S."/>
        </authorList>
    </citation>
    <scope>NUCLEOTIDE SEQUENCE</scope>
</reference>
<reference evidence="2" key="1">
    <citation type="journal article" date="2005" name="BMC Biol.">
        <title>The sequence of rice chromosomes 11 and 12, rich in disease resistance genes and recent gene duplications.</title>
        <authorList>
            <consortium name="The rice chromosomes 11 and 12 sequencing consortia"/>
        </authorList>
    </citation>
    <scope>NUCLEOTIDE SEQUENCE [LARGE SCALE GENOMIC DNA]</scope>
</reference>
<evidence type="ECO:0000313" key="2">
    <source>
        <dbReference type="EMBL" id="ABA96717.1"/>
    </source>
</evidence>
<sequence>MVALIRITGGRHLLLVLLTLLILTTALQEGHLMASAARLLNWCSNQEPGIICGHPYRHGEKAFSAGWETPLGTGTTEAALMNQSCF</sequence>
<proteinExistence type="predicted"/>
<dbReference type="AlphaFoldDB" id="Q2QW18"/>
<keyword evidence="1" id="KW-0732">Signal</keyword>
<organism evidence="2">
    <name type="scientific">Oryza sativa subsp. japonica</name>
    <name type="common">Rice</name>
    <dbReference type="NCBI Taxonomy" id="39947"/>
    <lineage>
        <taxon>Eukaryota</taxon>
        <taxon>Viridiplantae</taxon>
        <taxon>Streptophyta</taxon>
        <taxon>Embryophyta</taxon>
        <taxon>Tracheophyta</taxon>
        <taxon>Spermatophyta</taxon>
        <taxon>Magnoliopsida</taxon>
        <taxon>Liliopsida</taxon>
        <taxon>Poales</taxon>
        <taxon>Poaceae</taxon>
        <taxon>BOP clade</taxon>
        <taxon>Oryzoideae</taxon>
        <taxon>Oryzeae</taxon>
        <taxon>Oryzinae</taxon>
        <taxon>Oryza</taxon>
        <taxon>Oryza sativa</taxon>
    </lineage>
</organism>
<dbReference type="EMBL" id="DP000011">
    <property type="protein sequence ID" value="ABA96717.1"/>
    <property type="molecule type" value="Genomic_DNA"/>
</dbReference>
<reference evidence="2" key="3">
    <citation type="submission" date="2006-01" db="EMBL/GenBank/DDBJ databases">
        <authorList>
            <person name="Buell R."/>
        </authorList>
    </citation>
    <scope>NUCLEOTIDE SEQUENCE</scope>
</reference>
<feature type="signal peptide" evidence="1">
    <location>
        <begin position="1"/>
        <end position="26"/>
    </location>
</feature>
<gene>
    <name evidence="2" type="ordered locus">LOC_Os12g10880</name>
</gene>
<feature type="chain" id="PRO_5004214151" evidence="1">
    <location>
        <begin position="27"/>
        <end position="86"/>
    </location>
</feature>
<name>Q2QW18_ORYSJ</name>
<accession>Q2QW18</accession>
<protein>
    <submittedName>
        <fullName evidence="2">Uncharacterized protein</fullName>
    </submittedName>
</protein>